<evidence type="ECO:0000313" key="1">
    <source>
        <dbReference type="EMBL" id="WWQ64344.1"/>
    </source>
</evidence>
<sequence>MADDRASGIGGGSAAGSARLTRVVAPWVRTRLRTAPGAAAALFLLVLLTSCLAAAFPRAVDRYEDQGLRQTVSDESPGHMGLNATTLDAGIELPPEQRDERLGEDFTRFAFRHLVSGLRAPLVADPRESSYGVRSREQVEVREDWLPRPDGLAVKFTLNAQGGLAGHAKVTAGRLPRAAASLTSMEAAVTRETAKTLHIEAGSVVHTLNIEGEWTAVRITGIVAPRNPSGAYWSARPLLRTPALRSTDGMPPQHYWTGSLLLNPDAGPALLNLPSGVEQYWQLAPSVGRLTARELPALREALAYTTDGPGLLKVRRATATETTDVTTGLDDVIGRFEALRDGITPVVAVAAYGTGTVACVVLLMAGGLGADRRRAELGLLRSRGASLRGLGGRLLAETAVVAVPAGALGLLLALAAVPYGRWTRAALAASAVVAVACAALPVRALAAHRRTRLHTGREDVATARPTPRRTIAELTVLVLAVGAIVALRRRGATDGGDGLVALAPVLVGVVAAFVLVRVHPLVLRRLVGPAGRLRGAIGLLSLARAARTRASAGTAVLPLLALLTALTTAAFGGSVLAGIDGTRDRAALLATGADARVDGSGPLSARTIDAIREAPGVSGATGVTVRYDAEVKEGTRRFPLAAVDPRAYADLAARTDLGAFPASKLKQPASKSSAIPALISPSLREQFTGGRLVLWMNGETVTLRPAVVRSETPALADDFLIVDARALARATEAPARPTSLLLTGAHIDARALRKAAGDDTTVRVRSVERARYVDSPLQTGATDSYVAAVAAGAGFAALALLLALARATPERLALLARLRTMGLTRGQARRLLILESLPQALLATAGGALTGWAAVQLLSPGLDLTSLALADETSTAASHLRTDPLSLALPAVCVLLLATGTATLQAYRSGRRSAARELRAGEEAPL</sequence>
<accession>A0ACD5AAX8</accession>
<gene>
    <name evidence="1" type="ORF">V2W30_13995</name>
</gene>
<evidence type="ECO:0000313" key="2">
    <source>
        <dbReference type="Proteomes" id="UP001432251"/>
    </source>
</evidence>
<name>A0ACD5AAX8_9ACTN</name>
<protein>
    <submittedName>
        <fullName evidence="1">ABC transporter permease</fullName>
    </submittedName>
</protein>
<keyword evidence="2" id="KW-1185">Reference proteome</keyword>
<organism evidence="1 2">
    <name type="scientific">Streptomyces citrinus</name>
    <dbReference type="NCBI Taxonomy" id="3118173"/>
    <lineage>
        <taxon>Bacteria</taxon>
        <taxon>Bacillati</taxon>
        <taxon>Actinomycetota</taxon>
        <taxon>Actinomycetes</taxon>
        <taxon>Kitasatosporales</taxon>
        <taxon>Streptomycetaceae</taxon>
        <taxon>Streptomyces</taxon>
    </lineage>
</organism>
<dbReference type="Proteomes" id="UP001432251">
    <property type="component" value="Chromosome"/>
</dbReference>
<reference evidence="1" key="1">
    <citation type="journal article" date="2025" name="Int. J. Syst. Evol. Microbiol.">
        <title>Streptomyces citrinus sp. nov., with yellow diffusible pigment.</title>
        <authorList>
            <person name="He Y."/>
            <person name="Yang E."/>
            <person name="Xu J."/>
            <person name="Sun Y."/>
            <person name="Sun L."/>
        </authorList>
    </citation>
    <scope>NUCLEOTIDE SEQUENCE</scope>
    <source>
        <strain evidence="1">Q6</strain>
    </source>
</reference>
<proteinExistence type="predicted"/>
<dbReference type="EMBL" id="CP146022">
    <property type="protein sequence ID" value="WWQ64344.1"/>
    <property type="molecule type" value="Genomic_DNA"/>
</dbReference>